<evidence type="ECO:0000313" key="7">
    <source>
        <dbReference type="EMBL" id="KAJ7694898.1"/>
    </source>
</evidence>
<comment type="caution">
    <text evidence="7">The sequence shown here is derived from an EMBL/GenBank/DDBJ whole genome shotgun (WGS) entry which is preliminary data.</text>
</comment>
<evidence type="ECO:0000313" key="8">
    <source>
        <dbReference type="Proteomes" id="UP001221757"/>
    </source>
</evidence>
<reference evidence="7" key="1">
    <citation type="submission" date="2023-03" db="EMBL/GenBank/DDBJ databases">
        <title>Massive genome expansion in bonnet fungi (Mycena s.s.) driven by repeated elements and novel gene families across ecological guilds.</title>
        <authorList>
            <consortium name="Lawrence Berkeley National Laboratory"/>
            <person name="Harder C.B."/>
            <person name="Miyauchi S."/>
            <person name="Viragh M."/>
            <person name="Kuo A."/>
            <person name="Thoen E."/>
            <person name="Andreopoulos B."/>
            <person name="Lu D."/>
            <person name="Skrede I."/>
            <person name="Drula E."/>
            <person name="Henrissat B."/>
            <person name="Morin E."/>
            <person name="Kohler A."/>
            <person name="Barry K."/>
            <person name="LaButti K."/>
            <person name="Morin E."/>
            <person name="Salamov A."/>
            <person name="Lipzen A."/>
            <person name="Mereny Z."/>
            <person name="Hegedus B."/>
            <person name="Baldrian P."/>
            <person name="Stursova M."/>
            <person name="Weitz H."/>
            <person name="Taylor A."/>
            <person name="Grigoriev I.V."/>
            <person name="Nagy L.G."/>
            <person name="Martin F."/>
            <person name="Kauserud H."/>
        </authorList>
    </citation>
    <scope>NUCLEOTIDE SEQUENCE</scope>
    <source>
        <strain evidence="7">CBHHK067</strain>
    </source>
</reference>
<evidence type="ECO:0000259" key="6">
    <source>
        <dbReference type="Pfam" id="PF08100"/>
    </source>
</evidence>
<dbReference type="PANTHER" id="PTHR43712:SF2">
    <property type="entry name" value="O-METHYLTRANSFERASE CICE"/>
    <property type="match status" value="1"/>
</dbReference>
<proteinExistence type="predicted"/>
<feature type="region of interest" description="Disordered" evidence="4">
    <location>
        <begin position="26"/>
        <end position="88"/>
    </location>
</feature>
<dbReference type="SUPFAM" id="SSF46785">
    <property type="entry name" value="Winged helix' DNA-binding domain"/>
    <property type="match status" value="1"/>
</dbReference>
<accession>A0AAD7GKC3</accession>
<dbReference type="GO" id="GO:0008171">
    <property type="term" value="F:O-methyltransferase activity"/>
    <property type="evidence" value="ECO:0007669"/>
    <property type="project" value="InterPro"/>
</dbReference>
<evidence type="ECO:0000256" key="4">
    <source>
        <dbReference type="SAM" id="MobiDB-lite"/>
    </source>
</evidence>
<dbReference type="InterPro" id="IPR036388">
    <property type="entry name" value="WH-like_DNA-bd_sf"/>
</dbReference>
<evidence type="ECO:0000256" key="2">
    <source>
        <dbReference type="ARBA" id="ARBA00022679"/>
    </source>
</evidence>
<feature type="domain" description="O-methyltransferase C-terminal" evidence="5">
    <location>
        <begin position="255"/>
        <end position="436"/>
    </location>
</feature>
<sequence>MTFAVLRALHAILGDALNDIEAVYTQADPSPIPTPPPPPSHRKAPSFSKAYASPPPSPSSALPDPTAANPTRLDFPSLDAPCDPASPSEQLTAHPAVVAAINRIVAAAGQLAASVQVPFLSLCDASMGYHLPACLRLLEAAHVPELLRAGPVHVREIAARTGVEQATLAHILRLLATHHLLREAAPDVFATNRISSLLDTGKPLHTLVAQCRKYEDDTSGVAAFVGLCTDELYKSSAYLTESVFPGAARLDPTRAPFNYAFGCGGVGYFAANGKTTASPNPNRFRLERFGKAMAGTGSWEAPGAVLHGFDWGALPRGSVVVDVGGGIGSTSMLLASAYAEPTGGGGLRFVIQDRSVVVEMGEKAWRSKCPELLDSGAVKIAVHDFFAPQPIAGAAVFLLRVVLHDWPDAFAQRILLRLREAAEPHTKLVLADFVLPLACVDDFGVGPQVEGAEKMLAPAPLLANLGKASANAYWMDLTMQVTFNGQERTLRETVALALSAGWKVMRVTKAPGSLFGHIVAVPV</sequence>
<dbReference type="Proteomes" id="UP001221757">
    <property type="component" value="Unassembled WGS sequence"/>
</dbReference>
<feature type="domain" description="O-methyltransferase dimerisation" evidence="6">
    <location>
        <begin position="126"/>
        <end position="198"/>
    </location>
</feature>
<dbReference type="SUPFAM" id="SSF53335">
    <property type="entry name" value="S-adenosyl-L-methionine-dependent methyltransferases"/>
    <property type="match status" value="1"/>
</dbReference>
<dbReference type="Pfam" id="PF08100">
    <property type="entry name" value="Dimerisation"/>
    <property type="match status" value="1"/>
</dbReference>
<dbReference type="PANTHER" id="PTHR43712">
    <property type="entry name" value="PUTATIVE (AFU_ORTHOLOGUE AFUA_4G14580)-RELATED"/>
    <property type="match status" value="1"/>
</dbReference>
<dbReference type="Gene3D" id="1.10.10.10">
    <property type="entry name" value="Winged helix-like DNA-binding domain superfamily/Winged helix DNA-binding domain"/>
    <property type="match status" value="1"/>
</dbReference>
<keyword evidence="3" id="KW-0949">S-adenosyl-L-methionine</keyword>
<dbReference type="Pfam" id="PF00891">
    <property type="entry name" value="Methyltransf_2"/>
    <property type="match status" value="1"/>
</dbReference>
<dbReference type="InterPro" id="IPR012967">
    <property type="entry name" value="COMT_dimerisation"/>
</dbReference>
<keyword evidence="2" id="KW-0808">Transferase</keyword>
<dbReference type="InterPro" id="IPR001077">
    <property type="entry name" value="COMT_C"/>
</dbReference>
<dbReference type="GO" id="GO:0032259">
    <property type="term" value="P:methylation"/>
    <property type="evidence" value="ECO:0007669"/>
    <property type="project" value="UniProtKB-KW"/>
</dbReference>
<protein>
    <submittedName>
        <fullName evidence="7">S-adenosyl-L-methionine-dependent methyltransferase</fullName>
    </submittedName>
</protein>
<evidence type="ECO:0000259" key="5">
    <source>
        <dbReference type="Pfam" id="PF00891"/>
    </source>
</evidence>
<dbReference type="InterPro" id="IPR029063">
    <property type="entry name" value="SAM-dependent_MTases_sf"/>
</dbReference>
<name>A0AAD7GKC3_MYCRO</name>
<feature type="non-terminal residue" evidence="7">
    <location>
        <position position="1"/>
    </location>
</feature>
<dbReference type="AlphaFoldDB" id="A0AAD7GKC3"/>
<evidence type="ECO:0000256" key="3">
    <source>
        <dbReference type="ARBA" id="ARBA00022691"/>
    </source>
</evidence>
<keyword evidence="8" id="KW-1185">Reference proteome</keyword>
<dbReference type="InterPro" id="IPR016461">
    <property type="entry name" value="COMT-like"/>
</dbReference>
<dbReference type="GO" id="GO:0046983">
    <property type="term" value="F:protein dimerization activity"/>
    <property type="evidence" value="ECO:0007669"/>
    <property type="project" value="InterPro"/>
</dbReference>
<dbReference type="PROSITE" id="PS51683">
    <property type="entry name" value="SAM_OMT_II"/>
    <property type="match status" value="1"/>
</dbReference>
<feature type="compositionally biased region" description="Low complexity" evidence="4">
    <location>
        <begin position="59"/>
        <end position="68"/>
    </location>
</feature>
<gene>
    <name evidence="7" type="ORF">B0H17DRAFT_931320</name>
</gene>
<feature type="compositionally biased region" description="Pro residues" evidence="4">
    <location>
        <begin position="30"/>
        <end position="39"/>
    </location>
</feature>
<keyword evidence="1 7" id="KW-0489">Methyltransferase</keyword>
<evidence type="ECO:0000256" key="1">
    <source>
        <dbReference type="ARBA" id="ARBA00022603"/>
    </source>
</evidence>
<dbReference type="InterPro" id="IPR036390">
    <property type="entry name" value="WH_DNA-bd_sf"/>
</dbReference>
<organism evidence="7 8">
    <name type="scientific">Mycena rosella</name>
    <name type="common">Pink bonnet</name>
    <name type="synonym">Agaricus rosellus</name>
    <dbReference type="NCBI Taxonomy" id="1033263"/>
    <lineage>
        <taxon>Eukaryota</taxon>
        <taxon>Fungi</taxon>
        <taxon>Dikarya</taxon>
        <taxon>Basidiomycota</taxon>
        <taxon>Agaricomycotina</taxon>
        <taxon>Agaricomycetes</taxon>
        <taxon>Agaricomycetidae</taxon>
        <taxon>Agaricales</taxon>
        <taxon>Marasmiineae</taxon>
        <taxon>Mycenaceae</taxon>
        <taxon>Mycena</taxon>
    </lineage>
</organism>
<dbReference type="Gene3D" id="3.40.50.150">
    <property type="entry name" value="Vaccinia Virus protein VP39"/>
    <property type="match status" value="1"/>
</dbReference>
<dbReference type="EMBL" id="JARKIE010000040">
    <property type="protein sequence ID" value="KAJ7694898.1"/>
    <property type="molecule type" value="Genomic_DNA"/>
</dbReference>